<evidence type="ECO:0000313" key="2">
    <source>
        <dbReference type="EMBL" id="AJD44490.1"/>
    </source>
</evidence>
<organism evidence="2 3">
    <name type="scientific">Rhizobium gallicum bv. gallicum R602sp</name>
    <dbReference type="NCBI Taxonomy" id="1041138"/>
    <lineage>
        <taxon>Bacteria</taxon>
        <taxon>Pseudomonadati</taxon>
        <taxon>Pseudomonadota</taxon>
        <taxon>Alphaproteobacteria</taxon>
        <taxon>Hyphomicrobiales</taxon>
        <taxon>Rhizobiaceae</taxon>
        <taxon>Rhizobium/Agrobacterium group</taxon>
        <taxon>Rhizobium</taxon>
    </lineage>
</organism>
<accession>A0A0B4XCL2</accession>
<protein>
    <submittedName>
        <fullName evidence="2">Uncharacterized protein</fullName>
    </submittedName>
</protein>
<proteinExistence type="predicted"/>
<feature type="region of interest" description="Disordered" evidence="1">
    <location>
        <begin position="146"/>
        <end position="186"/>
    </location>
</feature>
<geneLocation type="plasmid" evidence="2 3">
    <name>pRgalR602c</name>
</geneLocation>
<feature type="compositionally biased region" description="Basic and acidic residues" evidence="1">
    <location>
        <begin position="158"/>
        <end position="168"/>
    </location>
</feature>
<gene>
    <name evidence="2" type="ORF">RGR602_PC00450</name>
</gene>
<dbReference type="AlphaFoldDB" id="A0A0B4XCL2"/>
<sequence length="186" mass="20001">MQTLPDSCGRLMPLSELARKPNFTVRSAQSQVPRRLLTGYQTMLSSLAAAIAEQQISGLPASLRKAHSADAPRLQGQGLDSHQGPLAREDLFPVEEVTEPADELQGALAAARERGRRRVAEILAEDEMLSAESFADLPGISRVTATTNRQNGQVHGLDGAKRVPDSRHGNSFWTAVEPHNSNSASG</sequence>
<reference evidence="2 3" key="1">
    <citation type="submission" date="2013-11" db="EMBL/GenBank/DDBJ databases">
        <title>Complete genome sequence of Rhizobium gallicum bv. gallicum R602.</title>
        <authorList>
            <person name="Bustos P."/>
            <person name="Santamaria R.I."/>
            <person name="Lozano L."/>
            <person name="Acosta J.L."/>
            <person name="Ormeno-Orrillo E."/>
            <person name="Rogel M.A."/>
            <person name="Romero D."/>
            <person name="Cevallos M.A."/>
            <person name="Martinez-Romero E."/>
            <person name="Gonzalez V."/>
        </authorList>
    </citation>
    <scope>NUCLEOTIDE SEQUENCE [LARGE SCALE GENOMIC DNA]</scope>
    <source>
        <strain evidence="2 3">R602</strain>
        <plasmid evidence="2 3">pRgalR602c</plasmid>
    </source>
</reference>
<evidence type="ECO:0000256" key="1">
    <source>
        <dbReference type="SAM" id="MobiDB-lite"/>
    </source>
</evidence>
<dbReference type="KEGG" id="rga:RGR602_PC00450"/>
<evidence type="ECO:0000313" key="3">
    <source>
        <dbReference type="Proteomes" id="UP000031368"/>
    </source>
</evidence>
<name>A0A0B4XCL2_9HYPH</name>
<keyword evidence="2" id="KW-0614">Plasmid</keyword>
<dbReference type="Proteomes" id="UP000031368">
    <property type="component" value="Plasmid pRgalR602c"/>
</dbReference>
<keyword evidence="3" id="KW-1185">Reference proteome</keyword>
<dbReference type="EMBL" id="CP006880">
    <property type="protein sequence ID" value="AJD44490.1"/>
    <property type="molecule type" value="Genomic_DNA"/>
</dbReference>
<dbReference type="HOGENOM" id="CLU_1453317_0_0_5"/>
<feature type="compositionally biased region" description="Polar residues" evidence="1">
    <location>
        <begin position="169"/>
        <end position="186"/>
    </location>
</feature>